<evidence type="ECO:0008006" key="3">
    <source>
        <dbReference type="Google" id="ProtNLM"/>
    </source>
</evidence>
<dbReference type="Gene3D" id="2.50.20.10">
    <property type="entry name" value="Lipoprotein localisation LolA/LolB/LppX"/>
    <property type="match status" value="1"/>
</dbReference>
<dbReference type="OrthoDB" id="7231741at2"/>
<dbReference type="Proteomes" id="UP000246077">
    <property type="component" value="Unassembled WGS sequence"/>
</dbReference>
<proteinExistence type="predicted"/>
<dbReference type="InterPro" id="IPR010752">
    <property type="entry name" value="DUF1329"/>
</dbReference>
<keyword evidence="2" id="KW-1185">Reference proteome</keyword>
<dbReference type="AlphaFoldDB" id="A0A317E0N3"/>
<name>A0A317E0N3_9PROT</name>
<evidence type="ECO:0000313" key="2">
    <source>
        <dbReference type="Proteomes" id="UP000246077"/>
    </source>
</evidence>
<dbReference type="Pfam" id="PF07044">
    <property type="entry name" value="DUF1329"/>
    <property type="match status" value="1"/>
</dbReference>
<comment type="caution">
    <text evidence="1">The sequence shown here is derived from an EMBL/GenBank/DDBJ whole genome shotgun (WGS) entry which is preliminary data.</text>
</comment>
<gene>
    <name evidence="1" type="ORF">DKG75_14470</name>
</gene>
<accession>A0A317E0N3</accession>
<sequence>MHLGRYGRGFSRRHFLDQLGRGAVTAGVFMPLWQAIARTGRADAAYPDELLSIEVYSKGRLKPGDTIDAGNVDLVRDLLDPIQVVQVHDMGRRLVLARETADIMRLSPWEYVEATLRNKGRARLDADGNIRADDGRPWIGGHPFPASTDGLEAFAGQTLSWGRHDASVYAIKECDVGTSGRVDYRYEGCWAEMSPVARVAMEPKPYLPGHEDKMRFQSIIFTAPDDVRGSSFLNIWPYDQREFPDLFGYVPQFKRIRRFPTNQRFEPMLPGSDLYLSDAWAAGDPYLTWGNYRVVGTGPALAALSGNWSSTADNWARGTHGGPKGETFYDTVVELVPQAITVEAEPVRYPRAPISKKQVRFDLRTMLPITMVSFDRRGQLFRSFDGAYSLYDDGKGRVMDGAHPYWSWTHVHAFNTQTGHMTRIEQVRRLAGGDTMRVNDPATYDLYLTQGAMQRRGA</sequence>
<evidence type="ECO:0000313" key="1">
    <source>
        <dbReference type="EMBL" id="PWR19670.1"/>
    </source>
</evidence>
<reference evidence="2" key="1">
    <citation type="submission" date="2018-05" db="EMBL/GenBank/DDBJ databases">
        <title>Zavarzinia sp. HR-AS.</title>
        <authorList>
            <person name="Lee Y."/>
            <person name="Jeon C.O."/>
        </authorList>
    </citation>
    <scope>NUCLEOTIDE SEQUENCE [LARGE SCALE GENOMIC DNA]</scope>
    <source>
        <strain evidence="2">DSM 1231</strain>
    </source>
</reference>
<dbReference type="EMBL" id="QGLF01000004">
    <property type="protein sequence ID" value="PWR19670.1"/>
    <property type="molecule type" value="Genomic_DNA"/>
</dbReference>
<dbReference type="RefSeq" id="WP_109921844.1">
    <property type="nucleotide sequence ID" value="NZ_QGLF01000004.1"/>
</dbReference>
<dbReference type="PROSITE" id="PS51318">
    <property type="entry name" value="TAT"/>
    <property type="match status" value="1"/>
</dbReference>
<organism evidence="1 2">
    <name type="scientific">Zavarzinia compransoris</name>
    <dbReference type="NCBI Taxonomy" id="1264899"/>
    <lineage>
        <taxon>Bacteria</taxon>
        <taxon>Pseudomonadati</taxon>
        <taxon>Pseudomonadota</taxon>
        <taxon>Alphaproteobacteria</taxon>
        <taxon>Rhodospirillales</taxon>
        <taxon>Zavarziniaceae</taxon>
        <taxon>Zavarzinia</taxon>
    </lineage>
</organism>
<protein>
    <recommendedName>
        <fullName evidence="3">DUF1329 domain-containing protein</fullName>
    </recommendedName>
</protein>
<dbReference type="InterPro" id="IPR006311">
    <property type="entry name" value="TAT_signal"/>
</dbReference>